<evidence type="ECO:0000313" key="1">
    <source>
        <dbReference type="EMBL" id="ACX83610.1"/>
    </source>
</evidence>
<proteinExistence type="predicted"/>
<reference evidence="1 2" key="1">
    <citation type="journal article" date="2010" name="Virology">
        <title>Ngaingan virus, a macropod-associated rhabdovirus, contains a second glycoprotein gene and seven novel open reading frames.</title>
        <authorList>
            <person name="Gubala A."/>
            <person name="Davis S."/>
            <person name="Weir R."/>
            <person name="Melville L."/>
            <person name="Cowled C."/>
            <person name="Walker P."/>
            <person name="Boyle D."/>
        </authorList>
    </citation>
    <scope>NUCLEOTIDE SEQUENCE [LARGE SCALE GENOMIC DNA]</scope>
    <source>
        <strain evidence="1">MRM14556</strain>
    </source>
</reference>
<dbReference type="RefSeq" id="YP_003518291.1">
    <property type="nucleotide sequence ID" value="NC_013955.1"/>
</dbReference>
<evidence type="ECO:0000313" key="2">
    <source>
        <dbReference type="Proteomes" id="UP000154509"/>
    </source>
</evidence>
<keyword evidence="2" id="KW-1185">Reference proteome</keyword>
<sequence>MLVPVGIPYKGEIYGGHLFFDSEPCARSAVVLMSRGLNPQDKIFLIKEILNDIDPLPERIKNKIIKSIKSEQISTGLSNWDQALTLNIQTSLRFGSGSVESLDNPSKALKITTY</sequence>
<dbReference type="KEGG" id="vg:8888120"/>
<dbReference type="Proteomes" id="UP000154509">
    <property type="component" value="Segment"/>
</dbReference>
<accession>D3GGL9</accession>
<dbReference type="GeneID" id="8888120"/>
<gene>
    <name evidence="1" type="primary">U5/U6</name>
</gene>
<name>D3GGL9_9RHAB</name>
<dbReference type="EMBL" id="FJ715959">
    <property type="protein sequence ID" value="ACX83610.1"/>
    <property type="molecule type" value="Viral_cRNA"/>
</dbReference>
<organism evidence="1 2">
    <name type="scientific">Hapavirus ngaingan</name>
    <dbReference type="NCBI Taxonomy" id="1972623"/>
    <lineage>
        <taxon>Viruses</taxon>
        <taxon>Riboviria</taxon>
        <taxon>Orthornavirae</taxon>
        <taxon>Negarnaviricota</taxon>
        <taxon>Haploviricotina</taxon>
        <taxon>Monjiviricetes</taxon>
        <taxon>Mononegavirales</taxon>
        <taxon>Rhabdoviridae</taxon>
        <taxon>Alpharhabdovirinae</taxon>
        <taxon>Hapavirus</taxon>
    </lineage>
</organism>
<protein>
    <submittedName>
        <fullName evidence="1">Uncharacterized protein U5/U6</fullName>
    </submittedName>
</protein>